<dbReference type="STRING" id="1230097.A0A423X5F7"/>
<dbReference type="InterPro" id="IPR015421">
    <property type="entry name" value="PyrdxlP-dep_Trfase_major"/>
</dbReference>
<keyword evidence="8" id="KW-1185">Reference proteome</keyword>
<dbReference type="EC" id="2.8.1.9" evidence="4"/>
<dbReference type="EMBL" id="LKEB01000027">
    <property type="protein sequence ID" value="ROW10872.1"/>
    <property type="molecule type" value="Genomic_DNA"/>
</dbReference>
<name>A0A423X5F7_9PEZI</name>
<evidence type="ECO:0000256" key="4">
    <source>
        <dbReference type="HAMAP-Rule" id="MF_03050"/>
    </source>
</evidence>
<evidence type="ECO:0000256" key="5">
    <source>
        <dbReference type="SAM" id="MobiDB-lite"/>
    </source>
</evidence>
<dbReference type="HAMAP" id="MF_03050">
    <property type="entry name" value="MOCOS"/>
    <property type="match status" value="1"/>
</dbReference>
<dbReference type="PROSITE" id="PS51340">
    <property type="entry name" value="MOSC"/>
    <property type="match status" value="1"/>
</dbReference>
<evidence type="ECO:0000256" key="1">
    <source>
        <dbReference type="ARBA" id="ARBA00022679"/>
    </source>
</evidence>
<feature type="domain" description="MOSC" evidence="6">
    <location>
        <begin position="674"/>
        <end position="841"/>
    </location>
</feature>
<keyword evidence="1 4" id="KW-0808">Transferase</keyword>
<dbReference type="SUPFAM" id="SSF53383">
    <property type="entry name" value="PLP-dependent transferases"/>
    <property type="match status" value="1"/>
</dbReference>
<dbReference type="SUPFAM" id="SSF141673">
    <property type="entry name" value="MOSC N-terminal domain-like"/>
    <property type="match status" value="1"/>
</dbReference>
<evidence type="ECO:0000313" key="8">
    <source>
        <dbReference type="Proteomes" id="UP000285146"/>
    </source>
</evidence>
<evidence type="ECO:0000259" key="6">
    <source>
        <dbReference type="PROSITE" id="PS51340"/>
    </source>
</evidence>
<dbReference type="InParanoid" id="A0A423X5F7"/>
<feature type="compositionally biased region" description="Basic residues" evidence="5">
    <location>
        <begin position="639"/>
        <end position="653"/>
    </location>
</feature>
<dbReference type="InterPro" id="IPR015422">
    <property type="entry name" value="PyrdxlP-dep_Trfase_small"/>
</dbReference>
<keyword evidence="2 4" id="KW-0663">Pyridoxal phosphate</keyword>
<dbReference type="Gene3D" id="3.40.640.10">
    <property type="entry name" value="Type I PLP-dependent aspartate aminotransferase-like (Major domain)"/>
    <property type="match status" value="1"/>
</dbReference>
<reference evidence="7 8" key="1">
    <citation type="submission" date="2015-09" db="EMBL/GenBank/DDBJ databases">
        <title>Host preference determinants of Valsa canker pathogens revealed by comparative genomics.</title>
        <authorList>
            <person name="Yin Z."/>
            <person name="Huang L."/>
        </authorList>
    </citation>
    <scope>NUCLEOTIDE SEQUENCE [LARGE SCALE GENOMIC DNA]</scope>
    <source>
        <strain evidence="7 8">SXYLt</strain>
    </source>
</reference>
<dbReference type="InterPro" id="IPR011037">
    <property type="entry name" value="Pyrv_Knase-like_insert_dom_sf"/>
</dbReference>
<proteinExistence type="inferred from homology"/>
<dbReference type="Pfam" id="PF03473">
    <property type="entry name" value="MOSC"/>
    <property type="match status" value="1"/>
</dbReference>
<comment type="caution">
    <text evidence="7">The sequence shown here is derived from an EMBL/GenBank/DDBJ whole genome shotgun (WGS) entry which is preliminary data.</text>
</comment>
<dbReference type="SUPFAM" id="SSF50800">
    <property type="entry name" value="PK beta-barrel domain-like"/>
    <property type="match status" value="1"/>
</dbReference>
<dbReference type="InterPro" id="IPR000192">
    <property type="entry name" value="Aminotrans_V_dom"/>
</dbReference>
<evidence type="ECO:0000256" key="3">
    <source>
        <dbReference type="ARBA" id="ARBA00023150"/>
    </source>
</evidence>
<dbReference type="Pfam" id="PF00266">
    <property type="entry name" value="Aminotran_5"/>
    <property type="match status" value="1"/>
</dbReference>
<accession>A0A423X5F7</accession>
<dbReference type="Pfam" id="PF03476">
    <property type="entry name" value="MOSC_N"/>
    <property type="match status" value="1"/>
</dbReference>
<dbReference type="InterPro" id="IPR015424">
    <property type="entry name" value="PyrdxlP-dep_Trfase"/>
</dbReference>
<organism evidence="7 8">
    <name type="scientific">Cytospora leucostoma</name>
    <dbReference type="NCBI Taxonomy" id="1230097"/>
    <lineage>
        <taxon>Eukaryota</taxon>
        <taxon>Fungi</taxon>
        <taxon>Dikarya</taxon>
        <taxon>Ascomycota</taxon>
        <taxon>Pezizomycotina</taxon>
        <taxon>Sordariomycetes</taxon>
        <taxon>Sordariomycetidae</taxon>
        <taxon>Diaporthales</taxon>
        <taxon>Cytosporaceae</taxon>
        <taxon>Cytospora</taxon>
    </lineage>
</organism>
<protein>
    <recommendedName>
        <fullName evidence="4">Molybdenum cofactor sulfurase</fullName>
        <shortName evidence="4">MCS</shortName>
        <shortName evidence="4">MOS</shortName>
        <shortName evidence="4">MoCo sulfurase</shortName>
        <ecNumber evidence="4">2.8.1.9</ecNumber>
    </recommendedName>
    <alternativeName>
        <fullName evidence="4">Molybdenum cofactor sulfurtransferase</fullName>
    </alternativeName>
</protein>
<dbReference type="GO" id="GO:0030170">
    <property type="term" value="F:pyridoxal phosphate binding"/>
    <property type="evidence" value="ECO:0007669"/>
    <property type="project" value="UniProtKB-UniRule"/>
</dbReference>
<dbReference type="OrthoDB" id="10264306at2759"/>
<feature type="modified residue" description="N6-(pyridoxal phosphate)lysine" evidence="4">
    <location>
        <position position="233"/>
    </location>
</feature>
<dbReference type="GO" id="GO:0030151">
    <property type="term" value="F:molybdenum ion binding"/>
    <property type="evidence" value="ECO:0007669"/>
    <property type="project" value="UniProtKB-UniRule"/>
</dbReference>
<evidence type="ECO:0000256" key="2">
    <source>
        <dbReference type="ARBA" id="ARBA00022898"/>
    </source>
</evidence>
<comment type="similarity">
    <text evidence="4">Belongs to the class-V pyridoxal-phosphate-dependent aminotransferase family. MOCOS subfamily.</text>
</comment>
<comment type="catalytic activity">
    <reaction evidence="4">
        <text>Mo-molybdopterin + L-cysteine + AH2 = thio-Mo-molybdopterin + L-alanine + A + H2O</text>
        <dbReference type="Rhea" id="RHEA:42636"/>
        <dbReference type="ChEBI" id="CHEBI:13193"/>
        <dbReference type="ChEBI" id="CHEBI:15377"/>
        <dbReference type="ChEBI" id="CHEBI:17499"/>
        <dbReference type="ChEBI" id="CHEBI:35235"/>
        <dbReference type="ChEBI" id="CHEBI:57972"/>
        <dbReference type="ChEBI" id="CHEBI:71302"/>
        <dbReference type="ChEBI" id="CHEBI:82685"/>
        <dbReference type="EC" id="2.8.1.9"/>
    </reaction>
</comment>
<sequence length="842" mass="92572">MKALTDPSYNHAVENFRDDEFPMLKGSVYLDHAGITLYPKSLMDRFASEMTQSLLGNPHSASSSSQLSTMRIEDTRLRALRFFNADPDEFDLIFVANVTAGIKLVAEALRATPGGFDYAYHLSSHTSLVGLREEARHSLCLDDTQVNDWLAGTDPFNHHTERASTTLLAYPGQSNLDGQRYPLDWADRVRAVGRASGASYYVLLDTAALAATSPLDLSDARSAADFTVVSFSKIFGFPDLGAVIVRREAEPAFAFRRYFGGGTVETVVTNKEQWHAPKTHSLHERLEDGTLPIHSVIALDIAMHVYQELFGSISVVASHVSFLARRLNTALRGLHHHNGTPVCEIYSPDNPTSTIAGAGPVIAFNMRSQAGAWVSLAEVEKLASVKNFHIRTGGVCNPGGIASALKLQPWEIKRNFSVGFRCGSENDIIAGKPTGIIRASLGAMSTVADVDAFVAFIAEFYTEKTPIPVTPTLISKRQNALNDLFVSEITVYPIKSCGGFKVPPNTDWEIRPEGFAWDREWCLVHKGSGQALSQKRYPKMALIRPVLDFEAGHLCIHYAEQSSDHRQPREIRVPLSSNPALFRSSLSPSHRPPFSRVCGEEIIAETYISEEINGFFSAVLGVPCLLARFPPGGQEGNKSVRHAKAHLQRHQKSHYGNVESFKRVGPAISSPKGSPSLRAPPSPPDSDAEQTERQKILLSNESPILAINMASLRALNRQIVERGGTEVSPAVFRANIALDSASADPRHVDMAYAEDDWRRIRIGQQEFKMLGSCRRCHMVCINQDTAEKSQEPFVTLSKTRRFDGKVFFGTHMCHIGQGSNSGSTREAQSPTVRVGDSITIVH</sequence>
<dbReference type="GO" id="GO:0016829">
    <property type="term" value="F:lyase activity"/>
    <property type="evidence" value="ECO:0007669"/>
    <property type="project" value="UniProtKB-UniRule"/>
</dbReference>
<gene>
    <name evidence="4" type="primary">hxB</name>
    <name evidence="7" type="ORF">VPNG_05306</name>
</gene>
<dbReference type="GO" id="GO:0008265">
    <property type="term" value="F:molybdenum cofactor sulfurtransferase activity"/>
    <property type="evidence" value="ECO:0007669"/>
    <property type="project" value="UniProtKB-UniRule"/>
</dbReference>
<dbReference type="Gene3D" id="3.90.1150.10">
    <property type="entry name" value="Aspartate Aminotransferase, domain 1"/>
    <property type="match status" value="1"/>
</dbReference>
<dbReference type="Proteomes" id="UP000285146">
    <property type="component" value="Unassembled WGS sequence"/>
</dbReference>
<dbReference type="InterPro" id="IPR005302">
    <property type="entry name" value="MoCF_Sase_C"/>
</dbReference>
<comment type="function">
    <text evidence="4">Sulfurates the molybdenum cofactor. Sulfation of molybdenum is essential for xanthine dehydrogenase (XDH) and aldehyde oxidase (ADO) enzymes in which molybdenum cofactor is liganded by 1 oxygen and 1 sulfur atom in active form.</text>
</comment>
<feature type="active site" evidence="4">
    <location>
        <position position="396"/>
    </location>
</feature>
<keyword evidence="3 4" id="KW-0501">Molybdenum cofactor biosynthesis</keyword>
<dbReference type="PANTHER" id="PTHR14237:SF80">
    <property type="entry name" value="MOLYBDENUM COFACTOR SULFURASE"/>
    <property type="match status" value="1"/>
</dbReference>
<evidence type="ECO:0000313" key="7">
    <source>
        <dbReference type="EMBL" id="ROW10872.1"/>
    </source>
</evidence>
<dbReference type="PANTHER" id="PTHR14237">
    <property type="entry name" value="MOLYBDOPTERIN COFACTOR SULFURASE MOSC"/>
    <property type="match status" value="1"/>
</dbReference>
<dbReference type="AlphaFoldDB" id="A0A423X5F7"/>
<dbReference type="InterPro" id="IPR005303">
    <property type="entry name" value="MOCOS_middle"/>
</dbReference>
<dbReference type="InterPro" id="IPR028886">
    <property type="entry name" value="MoCo_sulfurase"/>
</dbReference>
<dbReference type="GO" id="GO:0006777">
    <property type="term" value="P:Mo-molybdopterin cofactor biosynthetic process"/>
    <property type="evidence" value="ECO:0007669"/>
    <property type="project" value="UniProtKB-UniRule"/>
</dbReference>
<comment type="cofactor">
    <cofactor evidence="4">
        <name>pyridoxal 5'-phosphate</name>
        <dbReference type="ChEBI" id="CHEBI:597326"/>
    </cofactor>
</comment>
<feature type="region of interest" description="Disordered" evidence="5">
    <location>
        <begin position="636"/>
        <end position="693"/>
    </location>
</feature>